<proteinExistence type="predicted"/>
<name>A0A2S9SVU2_9BACT</name>
<comment type="caution">
    <text evidence="2">The sequence shown here is derived from an EMBL/GenBank/DDBJ whole genome shotgun (WGS) entry which is preliminary data.</text>
</comment>
<gene>
    <name evidence="2" type="ORF">CJ671_01180</name>
</gene>
<feature type="domain" description="DUF4878" evidence="1">
    <location>
        <begin position="20"/>
        <end position="132"/>
    </location>
</feature>
<dbReference type="AlphaFoldDB" id="A0A2S9SVU2"/>
<protein>
    <recommendedName>
        <fullName evidence="1">DUF4878 domain-containing protein</fullName>
    </recommendedName>
</protein>
<dbReference type="InterPro" id="IPR024267">
    <property type="entry name" value="DUF4878"/>
</dbReference>
<accession>A0A2S9SVU2</accession>
<evidence type="ECO:0000313" key="3">
    <source>
        <dbReference type="Proteomes" id="UP000238649"/>
    </source>
</evidence>
<evidence type="ECO:0000313" key="2">
    <source>
        <dbReference type="EMBL" id="PRM90698.1"/>
    </source>
</evidence>
<dbReference type="OrthoDB" id="598024at2"/>
<sequence length="135" mass="14973">MKNIFKLIFITIIGLLVLAGCSDNSPKGATLGFLNAMKDGNVEDFRKYSTESTQQVMAFALSMQCKGAIKEDSALSTCLKNITQDISKYKVVDVQENGKTSAIVTAEIYTKDGKIKKESYNLEKFADEWKINISK</sequence>
<dbReference type="Pfam" id="PF12870">
    <property type="entry name" value="DUF4878"/>
    <property type="match status" value="1"/>
</dbReference>
<evidence type="ECO:0000259" key="1">
    <source>
        <dbReference type="Pfam" id="PF12870"/>
    </source>
</evidence>
<organism evidence="2 3">
    <name type="scientific">Aliarcobacter cryaerophilus</name>
    <dbReference type="NCBI Taxonomy" id="28198"/>
    <lineage>
        <taxon>Bacteria</taxon>
        <taxon>Pseudomonadati</taxon>
        <taxon>Campylobacterota</taxon>
        <taxon>Epsilonproteobacteria</taxon>
        <taxon>Campylobacterales</taxon>
        <taxon>Arcobacteraceae</taxon>
        <taxon>Aliarcobacter</taxon>
    </lineage>
</organism>
<dbReference type="Gene3D" id="3.10.450.50">
    <property type="match status" value="1"/>
</dbReference>
<dbReference type="EMBL" id="NXGH01000002">
    <property type="protein sequence ID" value="PRM90698.1"/>
    <property type="molecule type" value="Genomic_DNA"/>
</dbReference>
<dbReference type="Proteomes" id="UP000238649">
    <property type="component" value="Unassembled WGS sequence"/>
</dbReference>
<reference evidence="2 3" key="1">
    <citation type="submission" date="2017-09" db="EMBL/GenBank/DDBJ databases">
        <title>Reassesment of A. cryaerophilus.</title>
        <authorList>
            <person name="Perez-Cataluna A."/>
            <person name="Collado L."/>
            <person name="Salgado O."/>
            <person name="Lefinanco V."/>
            <person name="Figueras M.J."/>
        </authorList>
    </citation>
    <scope>NUCLEOTIDE SEQUENCE [LARGE SCALE GENOMIC DNA]</scope>
    <source>
        <strain evidence="2 3">LMG 9871</strain>
    </source>
</reference>
<dbReference type="RefSeq" id="WP_105910906.1">
    <property type="nucleotide sequence ID" value="NZ_NXGH01000002.1"/>
</dbReference>
<dbReference type="PROSITE" id="PS51257">
    <property type="entry name" value="PROKAR_LIPOPROTEIN"/>
    <property type="match status" value="1"/>
</dbReference>